<comment type="caution">
    <text evidence="2">The sequence shown here is derived from an EMBL/GenBank/DDBJ whole genome shotgun (WGS) entry which is preliminary data.</text>
</comment>
<feature type="compositionally biased region" description="Basic and acidic residues" evidence="1">
    <location>
        <begin position="657"/>
        <end position="676"/>
    </location>
</feature>
<accession>A0ABU5HDJ4</accession>
<sequence>MYENVKGRSATASLELAASAKTKFDEFLRRQLGISNAQDPASVVGALRKLYPSTAARLDDESRGVAIRQGGEPERLTVAPTGGMGSPGVLRYQLVRQALEADLGHVVEHPSNRDYKAPLTGWKDAVLAELSEGESAAYRAADPAQRDRTFYSVRKLGDYARVARMAGLLNPVLDAEFRRLASTMDEAAIVLRVLAGETMFRAGFDEGGTVFQVAFEDLRQRRETLIGALERFTSATHEGEEDWGDGEASYGALLRVLSEQGHSELRAIIRPETMTRLLDVLLDSVPQQQPDYLRGIASTVPLEMVQLRRLRAVATELLKGRGGRNQAASAPLSAFVQALTLFIDAFAEPGTGSRLLNISLPAPFASLQLARADKGGDIVRALFHVRTRLQVELDAIHADPNVDPLDWPLIVKLDRVLYDLDRAIDLYLMGGGNNLDGFEERRARMYAVMLQRWLDQKQATAPGDDWNQIEPENSARQQLRLELRTLVQTAVVELSKPPKLPPADEQEQFLQEQRLLEAEWRALAVELTQVATGRQTLVDLAGTLYVGVKGSLDAQEKIDLSLTPSERVSAQLLVKRHEELIRKVGETNHALKPLYQIKELPRLDLEIDRLTQELEQERKARQELEQKLAGASGVAKESLRVPTPRSPGAGRTRRNRKADSRKAPRAHSPEAPEKTH</sequence>
<keyword evidence="3" id="KW-1185">Reference proteome</keyword>
<reference evidence="2 3" key="1">
    <citation type="submission" date="2023-12" db="EMBL/GenBank/DDBJ databases">
        <title>the genome sequence of Hyalangium sp. s54d21.</title>
        <authorList>
            <person name="Zhang X."/>
        </authorList>
    </citation>
    <scope>NUCLEOTIDE SEQUENCE [LARGE SCALE GENOMIC DNA]</scope>
    <source>
        <strain evidence="3">s54d21</strain>
    </source>
</reference>
<evidence type="ECO:0000313" key="2">
    <source>
        <dbReference type="EMBL" id="MDY7231331.1"/>
    </source>
</evidence>
<organism evidence="2 3">
    <name type="scientific">Hyalangium rubrum</name>
    <dbReference type="NCBI Taxonomy" id="3103134"/>
    <lineage>
        <taxon>Bacteria</taxon>
        <taxon>Pseudomonadati</taxon>
        <taxon>Myxococcota</taxon>
        <taxon>Myxococcia</taxon>
        <taxon>Myxococcales</taxon>
        <taxon>Cystobacterineae</taxon>
        <taxon>Archangiaceae</taxon>
        <taxon>Hyalangium</taxon>
    </lineage>
</organism>
<gene>
    <name evidence="2" type="ORF">SYV04_33380</name>
</gene>
<evidence type="ECO:0000313" key="3">
    <source>
        <dbReference type="Proteomes" id="UP001291309"/>
    </source>
</evidence>
<name>A0ABU5HDJ4_9BACT</name>
<dbReference type="EMBL" id="JAXIVS010000014">
    <property type="protein sequence ID" value="MDY7231331.1"/>
    <property type="molecule type" value="Genomic_DNA"/>
</dbReference>
<dbReference type="Proteomes" id="UP001291309">
    <property type="component" value="Unassembled WGS sequence"/>
</dbReference>
<protein>
    <submittedName>
        <fullName evidence="2">Uncharacterized protein</fullName>
    </submittedName>
</protein>
<evidence type="ECO:0000256" key="1">
    <source>
        <dbReference type="SAM" id="MobiDB-lite"/>
    </source>
</evidence>
<dbReference type="RefSeq" id="WP_321550043.1">
    <property type="nucleotide sequence ID" value="NZ_JAXIVS010000014.1"/>
</dbReference>
<proteinExistence type="predicted"/>
<feature type="region of interest" description="Disordered" evidence="1">
    <location>
        <begin position="621"/>
        <end position="676"/>
    </location>
</feature>